<organism evidence="2 3">
    <name type="scientific">Penicillium digitatum</name>
    <name type="common">Green mold</name>
    <dbReference type="NCBI Taxonomy" id="36651"/>
    <lineage>
        <taxon>Eukaryota</taxon>
        <taxon>Fungi</taxon>
        <taxon>Dikarya</taxon>
        <taxon>Ascomycota</taxon>
        <taxon>Pezizomycotina</taxon>
        <taxon>Eurotiomycetes</taxon>
        <taxon>Eurotiomycetidae</taxon>
        <taxon>Eurotiales</taxon>
        <taxon>Aspergillaceae</taxon>
        <taxon>Penicillium</taxon>
    </lineage>
</organism>
<dbReference type="Proteomes" id="UP000595662">
    <property type="component" value="Chromosome 1"/>
</dbReference>
<name>A0A7T6XFR0_PENDI</name>
<evidence type="ECO:0000256" key="1">
    <source>
        <dbReference type="SAM" id="MobiDB-lite"/>
    </source>
</evidence>
<gene>
    <name evidence="2" type="ORF">Pdw03_3173</name>
</gene>
<dbReference type="AlphaFoldDB" id="A0A7T6XFR0"/>
<dbReference type="EMBL" id="CP060774">
    <property type="protein sequence ID" value="QQK40319.1"/>
    <property type="molecule type" value="Genomic_DNA"/>
</dbReference>
<sequence length="83" mass="9501">MSDTNAPRPQGSTISDPLTSANEKDKHGRLLQTFPGKELADFHFWWVFISNIRAGVAFRCKFKHSFDVKNATTKYIKTELLSR</sequence>
<reference evidence="2 3" key="1">
    <citation type="submission" date="2020-08" db="EMBL/GenBank/DDBJ databases">
        <title>The completed genome sequence of the pathogenic ascomycete fungus Penicillium digitatum.</title>
        <authorList>
            <person name="Wang M."/>
        </authorList>
    </citation>
    <scope>NUCLEOTIDE SEQUENCE [LARGE SCALE GENOMIC DNA]</scope>
    <source>
        <strain evidence="2 3">PdW03</strain>
    </source>
</reference>
<feature type="region of interest" description="Disordered" evidence="1">
    <location>
        <begin position="1"/>
        <end position="22"/>
    </location>
</feature>
<feature type="compositionally biased region" description="Polar residues" evidence="1">
    <location>
        <begin position="1"/>
        <end position="21"/>
    </location>
</feature>
<dbReference type="RefSeq" id="XP_065955813.1">
    <property type="nucleotide sequence ID" value="XM_066100413.1"/>
</dbReference>
<proteinExistence type="predicted"/>
<dbReference type="GeneID" id="90952481"/>
<accession>A0A7T6XFR0</accession>
<evidence type="ECO:0000313" key="2">
    <source>
        <dbReference type="EMBL" id="QQK40319.1"/>
    </source>
</evidence>
<protein>
    <submittedName>
        <fullName evidence="2">Uncharacterized protein</fullName>
    </submittedName>
</protein>
<evidence type="ECO:0000313" key="3">
    <source>
        <dbReference type="Proteomes" id="UP000595662"/>
    </source>
</evidence>